<dbReference type="eggNOG" id="ENOG502ZVW0">
    <property type="taxonomic scope" value="Bacteria"/>
</dbReference>
<accession>T2GDV6</accession>
<dbReference type="KEGG" id="dgg:DGI_2633"/>
<reference evidence="2" key="2">
    <citation type="submission" date="2013-07" db="EMBL/GenBank/DDBJ databases">
        <authorList>
            <person name="Morais-Silva F.O."/>
            <person name="Rezende A.M."/>
            <person name="Pimentel C."/>
            <person name="Resende D.M."/>
            <person name="Santos C.I."/>
            <person name="Clemente C."/>
            <person name="de Oliveira L.M."/>
            <person name="da Silva S.M."/>
            <person name="Costa D.A."/>
            <person name="Varela-Raposo A."/>
            <person name="Horacio E.C.A."/>
            <person name="Matos M."/>
            <person name="Flores O."/>
            <person name="Ruiz J.C."/>
            <person name="Rodrigues-Pousada C."/>
        </authorList>
    </citation>
    <scope>NUCLEOTIDE SEQUENCE [LARGE SCALE GENOMIC DNA]</scope>
    <source>
        <strain evidence="2">ATCC 19364 / DSM 1382 / NCIMB 9332 / VKM B-1759</strain>
    </source>
</reference>
<sequence>MDYTAADIPLELKHGEYLTLSDGTSLYWETNGEAKDVFLGSGFSPDVELFPENTWEFSAGDATYRLTARFEDVLFVERI</sequence>
<dbReference type="OrthoDB" id="5459555at2"/>
<dbReference type="AlphaFoldDB" id="T2GDV6"/>
<dbReference type="PATRIC" id="fig|1121448.10.peg.2584"/>
<evidence type="ECO:0000313" key="2">
    <source>
        <dbReference type="Proteomes" id="UP000016587"/>
    </source>
</evidence>
<dbReference type="HOGENOM" id="CLU_2583992_0_0_7"/>
<dbReference type="Proteomes" id="UP000016587">
    <property type="component" value="Chromosome"/>
</dbReference>
<reference evidence="1 2" key="1">
    <citation type="journal article" date="2013" name="J. Bacteriol.">
        <title>Roles of HynAB and Ech, the only two hydrogenases found in the model sulfate reducer Desulfovibrio gigas.</title>
        <authorList>
            <person name="Morais-Silva F.O."/>
            <person name="Santos C.I."/>
            <person name="Rodrigues R."/>
            <person name="Pereira I.A."/>
            <person name="Rodrigues-Pousada C."/>
        </authorList>
    </citation>
    <scope>NUCLEOTIDE SEQUENCE [LARGE SCALE GENOMIC DNA]</scope>
    <source>
        <strain evidence="2">ATCC 19364 / DSM 1382 / NCIMB 9332 / VKM B-1759</strain>
    </source>
</reference>
<dbReference type="RefSeq" id="WP_021761377.1">
    <property type="nucleotide sequence ID" value="NC_022444.1"/>
</dbReference>
<keyword evidence="2" id="KW-1185">Reference proteome</keyword>
<dbReference type="STRING" id="1121448.DGI_2633"/>
<organism evidence="1 2">
    <name type="scientific">Megalodesulfovibrio gigas (strain ATCC 19364 / DSM 1382 / NCIMB 9332 / VKM B-1759)</name>
    <name type="common">Desulfovibrio gigas</name>
    <dbReference type="NCBI Taxonomy" id="1121448"/>
    <lineage>
        <taxon>Bacteria</taxon>
        <taxon>Pseudomonadati</taxon>
        <taxon>Thermodesulfobacteriota</taxon>
        <taxon>Desulfovibrionia</taxon>
        <taxon>Desulfovibrionales</taxon>
        <taxon>Desulfovibrionaceae</taxon>
        <taxon>Megalodesulfovibrio</taxon>
    </lineage>
</organism>
<protein>
    <submittedName>
        <fullName evidence="1">Uncharacterized protein</fullName>
    </submittedName>
</protein>
<name>T2GDV6_MEGG1</name>
<evidence type="ECO:0000313" key="1">
    <source>
        <dbReference type="EMBL" id="AGW14364.1"/>
    </source>
</evidence>
<gene>
    <name evidence="1" type="ORF">DGI_2633</name>
</gene>
<proteinExistence type="predicted"/>
<dbReference type="EMBL" id="CP006585">
    <property type="protein sequence ID" value="AGW14364.1"/>
    <property type="molecule type" value="Genomic_DNA"/>
</dbReference>